<name>A0A8S5LGZ5_9CAUD</name>
<comment type="similarity">
    <text evidence="1">Belongs to the mimivirus BTB/WD family.</text>
</comment>
<sequence length="341" mass="39525">MKIKEVREIIRGAEYIRNSPLGIMWFRGESTELNGVEISKKELFLEPGLRGGVFAAMIPGGDIYEITSNGIKLQLQVDEAVGYPVIGELPHFYIMNKWDEETGDHVYRHIQNGKVLWTRSYPYRLVEQFGDYALLWCPIGRHKKSSCQLIELATGAVLWELDHPDAYISQVYPYKDKVIIVWFWEIGTKGTNRVLCVEVPSGKVLWENDASREYKKYGEDKLVQFYVHYWEDGNDDEDLYTELDVHTGEVYTRRYPGYNANVFVTTIYKDYLFYGAEKADAYVGAIDLRTHEMLDEVKVDFTPGDFNHIKSIGVHEGQLYVEIQTEHDHSDIHVLDLDEDE</sequence>
<dbReference type="EMBL" id="BK014716">
    <property type="protein sequence ID" value="DAD69139.1"/>
    <property type="molecule type" value="Genomic_DNA"/>
</dbReference>
<protein>
    <submittedName>
        <fullName evidence="2">PQQ-like domain</fullName>
    </submittedName>
</protein>
<dbReference type="SUPFAM" id="SSF50998">
    <property type="entry name" value="Quinoprotein alcohol dehydrogenase-like"/>
    <property type="match status" value="1"/>
</dbReference>
<reference evidence="2" key="1">
    <citation type="journal article" date="2021" name="Proc. Natl. Acad. Sci. U.S.A.">
        <title>A Catalog of Tens of Thousands of Viruses from Human Metagenomes Reveals Hidden Associations with Chronic Diseases.</title>
        <authorList>
            <person name="Tisza M.J."/>
            <person name="Buck C.B."/>
        </authorList>
    </citation>
    <scope>NUCLEOTIDE SEQUENCE</scope>
    <source>
        <strain evidence="2">Ct5tj9</strain>
    </source>
</reference>
<dbReference type="InterPro" id="IPR015943">
    <property type="entry name" value="WD40/YVTN_repeat-like_dom_sf"/>
</dbReference>
<accession>A0A8S5LGZ5</accession>
<evidence type="ECO:0000256" key="1">
    <source>
        <dbReference type="ARBA" id="ARBA00006497"/>
    </source>
</evidence>
<dbReference type="Gene3D" id="2.130.10.10">
    <property type="entry name" value="YVTN repeat-like/Quinoprotein amine dehydrogenase"/>
    <property type="match status" value="1"/>
</dbReference>
<evidence type="ECO:0000313" key="2">
    <source>
        <dbReference type="EMBL" id="DAD69139.1"/>
    </source>
</evidence>
<dbReference type="InterPro" id="IPR011047">
    <property type="entry name" value="Quinoprotein_ADH-like_sf"/>
</dbReference>
<proteinExistence type="inferred from homology"/>
<organism evidence="2">
    <name type="scientific">Siphoviridae sp. ct5tj9</name>
    <dbReference type="NCBI Taxonomy" id="2823564"/>
    <lineage>
        <taxon>Viruses</taxon>
        <taxon>Duplodnaviria</taxon>
        <taxon>Heunggongvirae</taxon>
        <taxon>Uroviricota</taxon>
        <taxon>Caudoviricetes</taxon>
    </lineage>
</organism>